<keyword evidence="1" id="KW-1133">Transmembrane helix</keyword>
<evidence type="ECO:0008006" key="4">
    <source>
        <dbReference type="Google" id="ProtNLM"/>
    </source>
</evidence>
<feature type="transmembrane region" description="Helical" evidence="1">
    <location>
        <begin position="20"/>
        <end position="47"/>
    </location>
</feature>
<evidence type="ECO:0000313" key="3">
    <source>
        <dbReference type="Proteomes" id="UP001430990"/>
    </source>
</evidence>
<keyword evidence="3" id="KW-1185">Reference proteome</keyword>
<reference evidence="2" key="1">
    <citation type="submission" date="2021-11" db="EMBL/GenBank/DDBJ databases">
        <title>Australian commercial rhizobial inoculants.</title>
        <authorList>
            <person name="Kohlmeier M.G."/>
            <person name="O'Hara G.W."/>
            <person name="Colombi E."/>
            <person name="Ramsay J.P."/>
            <person name="Terpolilli J."/>
        </authorList>
    </citation>
    <scope>NUCLEOTIDE SEQUENCE</scope>
    <source>
        <strain evidence="2">CC829</strain>
        <plasmid evidence="2">pCC829_1</plasmid>
    </source>
</reference>
<geneLocation type="plasmid" evidence="2 3">
    <name>pCC829_1</name>
</geneLocation>
<keyword evidence="1" id="KW-0472">Membrane</keyword>
<dbReference type="RefSeq" id="WP_231145584.1">
    <property type="nucleotide sequence ID" value="NZ_CP088101.1"/>
</dbReference>
<name>A0ABY3R0A9_9BRAD</name>
<proteinExistence type="predicted"/>
<feature type="transmembrane region" description="Helical" evidence="1">
    <location>
        <begin position="119"/>
        <end position="139"/>
    </location>
</feature>
<sequence length="140" mass="15430">MQPEKIAELRVKHLEMLQSLITRMAGYGASFKSYCITLTTAVIGFAFTLHRPGVAALALLPVIAFGVADAQYLRVERRFRAVFNLVRAESWDAMPSFDINLESAPKQSFASAITSWSIVWFYSPLAVGVLLAVLGAWAYG</sequence>
<accession>A0ABY3R0A9</accession>
<organism evidence="2 3">
    <name type="scientific">Bradyrhizobium barranii</name>
    <dbReference type="NCBI Taxonomy" id="2992140"/>
    <lineage>
        <taxon>Bacteria</taxon>
        <taxon>Pseudomonadati</taxon>
        <taxon>Pseudomonadota</taxon>
        <taxon>Alphaproteobacteria</taxon>
        <taxon>Hyphomicrobiales</taxon>
        <taxon>Nitrobacteraceae</taxon>
        <taxon>Bradyrhizobium</taxon>
    </lineage>
</organism>
<protein>
    <recommendedName>
        <fullName evidence="4">DUF2628 domain-containing protein</fullName>
    </recommendedName>
</protein>
<dbReference type="EMBL" id="CP088101">
    <property type="protein sequence ID" value="UFW91552.1"/>
    <property type="molecule type" value="Genomic_DNA"/>
</dbReference>
<dbReference type="Proteomes" id="UP001430990">
    <property type="component" value="Plasmid pCC829_1"/>
</dbReference>
<evidence type="ECO:0000256" key="1">
    <source>
        <dbReference type="SAM" id="Phobius"/>
    </source>
</evidence>
<feature type="transmembrane region" description="Helical" evidence="1">
    <location>
        <begin position="53"/>
        <end position="73"/>
    </location>
</feature>
<keyword evidence="1" id="KW-0812">Transmembrane</keyword>
<keyword evidence="2" id="KW-0614">Plasmid</keyword>
<gene>
    <name evidence="2" type="ORF">BjapCC829_46980</name>
</gene>
<evidence type="ECO:0000313" key="2">
    <source>
        <dbReference type="EMBL" id="UFW91552.1"/>
    </source>
</evidence>